<dbReference type="GO" id="GO:0009277">
    <property type="term" value="C:fungal-type cell wall"/>
    <property type="evidence" value="ECO:0007669"/>
    <property type="project" value="TreeGrafter"/>
</dbReference>
<evidence type="ECO:0000256" key="8">
    <source>
        <dbReference type="ARBA" id="ARBA00022525"/>
    </source>
</evidence>
<accession>A0AAW0GMR6</accession>
<evidence type="ECO:0000256" key="11">
    <source>
        <dbReference type="ARBA" id="ARBA00023136"/>
    </source>
</evidence>
<protein>
    <recommendedName>
        <fullName evidence="5">glucan endo-1,3-beta-D-glucosidase</fullName>
        <ecNumber evidence="5">3.2.1.39</ecNumber>
    </recommendedName>
    <alternativeName>
        <fullName evidence="18">Endo-1,3-beta-glucanase btgC</fullName>
    </alternativeName>
    <alternativeName>
        <fullName evidence="17">Laminarinase btgC</fullName>
    </alternativeName>
</protein>
<dbReference type="GO" id="GO:0000272">
    <property type="term" value="P:polysaccharide catabolic process"/>
    <property type="evidence" value="ECO:0007669"/>
    <property type="project" value="UniProtKB-KW"/>
</dbReference>
<feature type="compositionally biased region" description="Low complexity" evidence="20">
    <location>
        <begin position="129"/>
        <end position="143"/>
    </location>
</feature>
<evidence type="ECO:0000256" key="16">
    <source>
        <dbReference type="ARBA" id="ARBA00037649"/>
    </source>
</evidence>
<keyword evidence="13" id="KW-0119">Carbohydrate metabolism</keyword>
<evidence type="ECO:0000313" key="23">
    <source>
        <dbReference type="Proteomes" id="UP001385951"/>
    </source>
</evidence>
<keyword evidence="15" id="KW-0624">Polysaccharide degradation</keyword>
<evidence type="ECO:0000256" key="18">
    <source>
        <dbReference type="ARBA" id="ARBA00043078"/>
    </source>
</evidence>
<evidence type="ECO:0000256" key="19">
    <source>
        <dbReference type="RuleBase" id="RU004335"/>
    </source>
</evidence>
<keyword evidence="6" id="KW-1003">Cell membrane</keyword>
<dbReference type="GO" id="GO:0005576">
    <property type="term" value="C:extracellular region"/>
    <property type="evidence" value="ECO:0007669"/>
    <property type="project" value="TreeGrafter"/>
</dbReference>
<keyword evidence="11 21" id="KW-0472">Membrane</keyword>
<dbReference type="InterPro" id="IPR050732">
    <property type="entry name" value="Beta-glucan_modifiers"/>
</dbReference>
<keyword evidence="21" id="KW-0812">Transmembrane</keyword>
<sequence length="468" mass="50672">MQRYHDEPNTTSASVADLQDYYDNGIPPPHRLSGIDDPYASNSLIRQTPDSGARGSYITPDAMPLNQSSGYSNMEANAPYQTPEYNNSQWLEKQQSSGRKSKWIVIGSLVALLVLIGVGVGVGVAVAKSKSNSNKSTSTTSSTGAATETDPNDPSTFQKDTKLKHSFYGLAYTPEGSQLPSCGNSLDAVIEDIQLMSQLTSRIRLYGADCNQTALVLDAINRTKVNMTVYLGNYNIPTDDAPYVRQRDAIIDAIKTFGADHVTGITVGNEYMLNYLNANGASDPNSAVGNAGAALLIPNITDTRTAIAALNLGKTIQVGTADAGSYFNNEVLAAVDYGMSNVHPWFANVSIDQAAGWTNDFFQEQNVAVAKTLSNNPQMFIAETGWPSKSSDAGNESNGPSTASVANLQTFLDTFVCQANQNGTGYFYFEYFDEEWKDQQFGGVEGWWGLFNRDKTLKDITIPDCEID</sequence>
<keyword evidence="14" id="KW-0961">Cell wall biogenesis/degradation</keyword>
<dbReference type="Gene3D" id="3.20.20.80">
    <property type="entry name" value="Glycosidases"/>
    <property type="match status" value="2"/>
</dbReference>
<name>A0AAW0GMR6_9APHY</name>
<dbReference type="GO" id="GO:0005886">
    <property type="term" value="C:plasma membrane"/>
    <property type="evidence" value="ECO:0007669"/>
    <property type="project" value="UniProtKB-SubCell"/>
</dbReference>
<evidence type="ECO:0000256" key="2">
    <source>
        <dbReference type="ARBA" id="ARBA00004191"/>
    </source>
</evidence>
<evidence type="ECO:0000256" key="20">
    <source>
        <dbReference type="SAM" id="MobiDB-lite"/>
    </source>
</evidence>
<organism evidence="22 23">
    <name type="scientific">Cerrena zonata</name>
    <dbReference type="NCBI Taxonomy" id="2478898"/>
    <lineage>
        <taxon>Eukaryota</taxon>
        <taxon>Fungi</taxon>
        <taxon>Dikarya</taxon>
        <taxon>Basidiomycota</taxon>
        <taxon>Agaricomycotina</taxon>
        <taxon>Agaricomycetes</taxon>
        <taxon>Polyporales</taxon>
        <taxon>Cerrenaceae</taxon>
        <taxon>Cerrena</taxon>
    </lineage>
</organism>
<dbReference type="EMBL" id="JASBNA010000006">
    <property type="protein sequence ID" value="KAK7690460.1"/>
    <property type="molecule type" value="Genomic_DNA"/>
</dbReference>
<evidence type="ECO:0000256" key="12">
    <source>
        <dbReference type="ARBA" id="ARBA00023180"/>
    </source>
</evidence>
<dbReference type="PANTHER" id="PTHR16631">
    <property type="entry name" value="GLUCAN 1,3-BETA-GLUCOSIDASE"/>
    <property type="match status" value="1"/>
</dbReference>
<dbReference type="AlphaFoldDB" id="A0AAW0GMR6"/>
<feature type="compositionally biased region" description="Polar residues" evidence="20">
    <location>
        <begin position="40"/>
        <end position="50"/>
    </location>
</feature>
<evidence type="ECO:0000256" key="6">
    <source>
        <dbReference type="ARBA" id="ARBA00022475"/>
    </source>
</evidence>
<comment type="subcellular location">
    <subcellularLocation>
        <location evidence="3">Cell membrane</location>
        <topology evidence="3">Single-pass type II membrane protein</topology>
    </subcellularLocation>
    <subcellularLocation>
        <location evidence="2">Secreted</location>
        <location evidence="2">Cell wall</location>
    </subcellularLocation>
</comment>
<dbReference type="GO" id="GO:0042973">
    <property type="term" value="F:glucan endo-1,3-beta-D-glucosidase activity"/>
    <property type="evidence" value="ECO:0007669"/>
    <property type="project" value="UniProtKB-EC"/>
</dbReference>
<evidence type="ECO:0000256" key="13">
    <source>
        <dbReference type="ARBA" id="ARBA00023277"/>
    </source>
</evidence>
<evidence type="ECO:0000256" key="5">
    <source>
        <dbReference type="ARBA" id="ARBA00012780"/>
    </source>
</evidence>
<dbReference type="Pfam" id="PF00332">
    <property type="entry name" value="Glyco_hydro_17"/>
    <property type="match status" value="1"/>
</dbReference>
<dbReference type="EC" id="3.2.1.39" evidence="5"/>
<comment type="catalytic activity">
    <reaction evidence="1">
        <text>Hydrolysis of (1-&gt;3)-beta-D-glucosidic linkages in (1-&gt;3)-beta-D-glucans.</text>
        <dbReference type="EC" id="3.2.1.39"/>
    </reaction>
</comment>
<comment type="similarity">
    <text evidence="4 19">Belongs to the glycosyl hydrolase 17 family.</text>
</comment>
<evidence type="ECO:0000256" key="10">
    <source>
        <dbReference type="ARBA" id="ARBA00022801"/>
    </source>
</evidence>
<dbReference type="PANTHER" id="PTHR16631:SF17">
    <property type="entry name" value="GLUCAN ENDO-1,3-BETA-GLUCOSIDASE BTGC"/>
    <property type="match status" value="1"/>
</dbReference>
<dbReference type="InterPro" id="IPR000490">
    <property type="entry name" value="Glyco_hydro_17"/>
</dbReference>
<evidence type="ECO:0000256" key="4">
    <source>
        <dbReference type="ARBA" id="ARBA00008773"/>
    </source>
</evidence>
<feature type="region of interest" description="Disordered" evidence="20">
    <location>
        <begin position="1"/>
        <end position="80"/>
    </location>
</feature>
<proteinExistence type="inferred from homology"/>
<dbReference type="SUPFAM" id="SSF51445">
    <property type="entry name" value="(Trans)glycosidases"/>
    <property type="match status" value="1"/>
</dbReference>
<feature type="compositionally biased region" description="Polar residues" evidence="20">
    <location>
        <begin position="65"/>
        <end position="80"/>
    </location>
</feature>
<evidence type="ECO:0000256" key="1">
    <source>
        <dbReference type="ARBA" id="ARBA00000382"/>
    </source>
</evidence>
<reference evidence="22 23" key="1">
    <citation type="submission" date="2022-09" db="EMBL/GenBank/DDBJ databases">
        <authorList>
            <person name="Palmer J.M."/>
        </authorList>
    </citation>
    <scope>NUCLEOTIDE SEQUENCE [LARGE SCALE GENOMIC DNA]</scope>
    <source>
        <strain evidence="22 23">DSM 7382</strain>
    </source>
</reference>
<comment type="caution">
    <text evidence="22">The sequence shown here is derived from an EMBL/GenBank/DDBJ whole genome shotgun (WGS) entry which is preliminary data.</text>
</comment>
<keyword evidence="9" id="KW-0732">Signal</keyword>
<feature type="region of interest" description="Disordered" evidence="20">
    <location>
        <begin position="129"/>
        <end position="159"/>
    </location>
</feature>
<keyword evidence="21" id="KW-1133">Transmembrane helix</keyword>
<evidence type="ECO:0000256" key="14">
    <source>
        <dbReference type="ARBA" id="ARBA00023316"/>
    </source>
</evidence>
<comment type="function">
    <text evidence="16">Glucanases play a role in cell expansion during growth, in cell-cell fusion during mating, and in spore release during sporulation. This enzyme may be involved in beta-glucan degradation. Active on laminarin and lichenan.</text>
</comment>
<evidence type="ECO:0000256" key="7">
    <source>
        <dbReference type="ARBA" id="ARBA00022512"/>
    </source>
</evidence>
<evidence type="ECO:0000313" key="22">
    <source>
        <dbReference type="EMBL" id="KAK7690460.1"/>
    </source>
</evidence>
<dbReference type="GO" id="GO:0009986">
    <property type="term" value="C:cell surface"/>
    <property type="evidence" value="ECO:0007669"/>
    <property type="project" value="TreeGrafter"/>
</dbReference>
<keyword evidence="7" id="KW-0134">Cell wall</keyword>
<evidence type="ECO:0000256" key="21">
    <source>
        <dbReference type="SAM" id="Phobius"/>
    </source>
</evidence>
<dbReference type="GO" id="GO:0071555">
    <property type="term" value="P:cell wall organization"/>
    <property type="evidence" value="ECO:0007669"/>
    <property type="project" value="UniProtKB-KW"/>
</dbReference>
<keyword evidence="23" id="KW-1185">Reference proteome</keyword>
<keyword evidence="8" id="KW-0964">Secreted</keyword>
<keyword evidence="10" id="KW-0378">Hydrolase</keyword>
<dbReference type="Proteomes" id="UP001385951">
    <property type="component" value="Unassembled WGS sequence"/>
</dbReference>
<gene>
    <name evidence="22" type="ORF">QCA50_005558</name>
</gene>
<evidence type="ECO:0000256" key="3">
    <source>
        <dbReference type="ARBA" id="ARBA00004401"/>
    </source>
</evidence>
<dbReference type="InterPro" id="IPR017853">
    <property type="entry name" value="GH"/>
</dbReference>
<evidence type="ECO:0000256" key="9">
    <source>
        <dbReference type="ARBA" id="ARBA00022729"/>
    </source>
</evidence>
<evidence type="ECO:0000256" key="17">
    <source>
        <dbReference type="ARBA" id="ARBA00042373"/>
    </source>
</evidence>
<keyword evidence="12" id="KW-0325">Glycoprotein</keyword>
<evidence type="ECO:0000256" key="15">
    <source>
        <dbReference type="ARBA" id="ARBA00023326"/>
    </source>
</evidence>
<feature type="transmembrane region" description="Helical" evidence="21">
    <location>
        <begin position="103"/>
        <end position="127"/>
    </location>
</feature>